<dbReference type="InterPro" id="IPR004499">
    <property type="entry name" value="Pro-tRNA-ligase_IIa_arc-type"/>
</dbReference>
<dbReference type="Pfam" id="PF09180">
    <property type="entry name" value="ProRS-C_1"/>
    <property type="match status" value="1"/>
</dbReference>
<dbReference type="GO" id="GO:0017101">
    <property type="term" value="C:aminoacyl-tRNA synthetase multienzyme complex"/>
    <property type="evidence" value="ECO:0007669"/>
    <property type="project" value="TreeGrafter"/>
</dbReference>
<dbReference type="OrthoDB" id="9809052at2"/>
<dbReference type="InterPro" id="IPR033721">
    <property type="entry name" value="ProRS_core_arch_euk"/>
</dbReference>
<name>V6DGW9_9BACT</name>
<dbReference type="InterPro" id="IPR045864">
    <property type="entry name" value="aa-tRNA-synth_II/BPL/LPL"/>
</dbReference>
<dbReference type="InterPro" id="IPR002314">
    <property type="entry name" value="aa-tRNA-synt_IIb"/>
</dbReference>
<feature type="domain" description="Aminoacyl-transfer RNA synthetases class-II family profile" evidence="8">
    <location>
        <begin position="32"/>
        <end position="280"/>
    </location>
</feature>
<evidence type="ECO:0000256" key="1">
    <source>
        <dbReference type="ARBA" id="ARBA00022598"/>
    </source>
</evidence>
<protein>
    <recommendedName>
        <fullName evidence="7">Proline--tRNA ligase</fullName>
        <ecNumber evidence="7">6.1.1.15</ecNumber>
    </recommendedName>
    <alternativeName>
        <fullName evidence="7">Prolyl-tRNA synthetase</fullName>
        <shortName evidence="7">ProRS</shortName>
    </alternativeName>
</protein>
<keyword evidence="3 7" id="KW-0067">ATP-binding</keyword>
<dbReference type="PROSITE" id="PS50862">
    <property type="entry name" value="AA_TRNA_LIGASE_II"/>
    <property type="match status" value="1"/>
</dbReference>
<accession>V6DGW9</accession>
<dbReference type="STRING" id="673862.BABL1_gene_872"/>
<dbReference type="NCBIfam" id="TIGR00408">
    <property type="entry name" value="proS_fam_I"/>
    <property type="match status" value="1"/>
</dbReference>
<dbReference type="CDD" id="cd00778">
    <property type="entry name" value="ProRS_core_arch_euk"/>
    <property type="match status" value="1"/>
</dbReference>
<evidence type="ECO:0000256" key="4">
    <source>
        <dbReference type="ARBA" id="ARBA00022917"/>
    </source>
</evidence>
<evidence type="ECO:0000256" key="2">
    <source>
        <dbReference type="ARBA" id="ARBA00022741"/>
    </source>
</evidence>
<dbReference type="SMART" id="SM00946">
    <property type="entry name" value="ProRS-C_1"/>
    <property type="match status" value="1"/>
</dbReference>
<sequence length="474" mass="54439">MNNKLPDIKLDFPQWYQEIVYASELADLSPVRGCIVIRPYGYAIWENIRDILDKKIKKTGHQNASFPLLIPESFLKREEKHIEGFAPEVAVVTIAGSKPLEEPLVIRPTSETIIHYMFSKWIKSWRDLPLKINHWANVVRWELRTRPFLRTTEFLWQEGHTAHATYQEAQEEANLMLNEYKDLIENYLAIPVVAAKKPDSERFAGADITLTVESLMQDGKALQMGTSHLLSQNFAKSFEIVFQDKEGKLAYPYLTSWGITTRLIGAIVMVHGDQKGLILPPKISPTQVVIVPIIKNKETSQAVIETANKISQNLKDLDIRVIVDDDNQASPGAKFYRWELKGVPLRIEIGARDIENNSAIIVDRLSSNKESVDLDNIINTIKARLEFIQREMFNRALEKRNRLWFKKAKLSEFVSDLENTGGFYQTGWCKREECENLVKQAKGTIRCVLEDKEFKKCFNCDLDSHNDILVAKSY</sequence>
<dbReference type="GO" id="GO:0004827">
    <property type="term" value="F:proline-tRNA ligase activity"/>
    <property type="evidence" value="ECO:0007669"/>
    <property type="project" value="UniProtKB-UniRule"/>
</dbReference>
<dbReference type="GO" id="GO:0006433">
    <property type="term" value="P:prolyl-tRNA aminoacylation"/>
    <property type="evidence" value="ECO:0007669"/>
    <property type="project" value="UniProtKB-UniRule"/>
</dbReference>
<evidence type="ECO:0000256" key="5">
    <source>
        <dbReference type="ARBA" id="ARBA00023146"/>
    </source>
</evidence>
<dbReference type="InterPro" id="IPR006195">
    <property type="entry name" value="aa-tRNA-synth_II"/>
</dbReference>
<dbReference type="Gene3D" id="3.30.930.10">
    <property type="entry name" value="Bira Bifunctional Protein, Domain 2"/>
    <property type="match status" value="1"/>
</dbReference>
<dbReference type="HOGENOM" id="CLU_001882_4_2_7"/>
<evidence type="ECO:0000256" key="3">
    <source>
        <dbReference type="ARBA" id="ARBA00022840"/>
    </source>
</evidence>
<dbReference type="HAMAP" id="MF_01571">
    <property type="entry name" value="Pro_tRNA_synth_type3"/>
    <property type="match status" value="1"/>
</dbReference>
<dbReference type="InterPro" id="IPR002316">
    <property type="entry name" value="Pro-tRNA-ligase_IIa"/>
</dbReference>
<dbReference type="SUPFAM" id="SSF52954">
    <property type="entry name" value="Class II aaRS ABD-related"/>
    <property type="match status" value="1"/>
</dbReference>
<gene>
    <name evidence="7 9" type="primary">proS</name>
    <name evidence="9" type="ORF">BABL1_gene_872</name>
</gene>
<keyword evidence="2 7" id="KW-0547">Nucleotide-binding</keyword>
<keyword evidence="7" id="KW-0963">Cytoplasm</keyword>
<comment type="function">
    <text evidence="7">Catalyzes the attachment of proline to tRNA(Pro) in a two-step reaction: proline is first activated by ATP to form Pro-AMP and then transferred to the acceptor end of tRNA(Pro).</text>
</comment>
<keyword evidence="4 7" id="KW-0648">Protein biosynthesis</keyword>
<dbReference type="SUPFAM" id="SSF64586">
    <property type="entry name" value="C-terminal domain of ProRS"/>
    <property type="match status" value="1"/>
</dbReference>
<dbReference type="PRINTS" id="PR01046">
    <property type="entry name" value="TRNASYNTHPRO"/>
</dbReference>
<dbReference type="FunFam" id="3.40.50.800:FF:000005">
    <property type="entry name" value="bifunctional glutamate/proline--tRNA ligase"/>
    <property type="match status" value="1"/>
</dbReference>
<proteinExistence type="inferred from homology"/>
<comment type="subcellular location">
    <subcellularLocation>
        <location evidence="7">Cytoplasm</location>
    </subcellularLocation>
</comment>
<dbReference type="GO" id="GO:0005737">
    <property type="term" value="C:cytoplasm"/>
    <property type="evidence" value="ECO:0007669"/>
    <property type="project" value="UniProtKB-SubCell"/>
</dbReference>
<dbReference type="EC" id="6.1.1.15" evidence="7"/>
<comment type="domain">
    <text evidence="7">Consists of three domains: the N-terminal catalytic domain, the anticodon-binding domain and the C-terminal extension.</text>
</comment>
<dbReference type="Gene3D" id="3.40.50.800">
    <property type="entry name" value="Anticodon-binding domain"/>
    <property type="match status" value="1"/>
</dbReference>
<dbReference type="InterPro" id="IPR017449">
    <property type="entry name" value="Pro-tRNA_synth_II"/>
</dbReference>
<dbReference type="InterPro" id="IPR016061">
    <property type="entry name" value="Pro-tRNA_ligase_II_C"/>
</dbReference>
<evidence type="ECO:0000259" key="8">
    <source>
        <dbReference type="PROSITE" id="PS50862"/>
    </source>
</evidence>
<dbReference type="PATRIC" id="fig|673862.3.peg.66"/>
<keyword evidence="1 7" id="KW-0436">Ligase</keyword>
<dbReference type="eggNOG" id="COG0442">
    <property type="taxonomic scope" value="Bacteria"/>
</dbReference>
<dbReference type="Pfam" id="PF00587">
    <property type="entry name" value="tRNA-synt_2b"/>
    <property type="match status" value="1"/>
</dbReference>
<dbReference type="Gene3D" id="3.30.110.30">
    <property type="entry name" value="C-terminal domain of ProRS"/>
    <property type="match status" value="1"/>
</dbReference>
<dbReference type="KEGG" id="dpb:BABL1_gene_872"/>
<keyword evidence="10" id="KW-1185">Reference proteome</keyword>
<evidence type="ECO:0000256" key="6">
    <source>
        <dbReference type="ARBA" id="ARBA00047671"/>
    </source>
</evidence>
<dbReference type="InterPro" id="IPR004154">
    <property type="entry name" value="Anticodon-bd"/>
</dbReference>
<dbReference type="AlphaFoldDB" id="V6DGW9"/>
<evidence type="ECO:0000313" key="10">
    <source>
        <dbReference type="Proteomes" id="UP000018769"/>
    </source>
</evidence>
<comment type="similarity">
    <text evidence="7">Belongs to the class-II aminoacyl-tRNA synthetase family. ProS type 3 subfamily.</text>
</comment>
<dbReference type="SUPFAM" id="SSF55681">
    <property type="entry name" value="Class II aaRS and biotin synthetases"/>
    <property type="match status" value="1"/>
</dbReference>
<dbReference type="Proteomes" id="UP000018769">
    <property type="component" value="Chromosome I"/>
</dbReference>
<organism evidence="9 10">
    <name type="scientific">Candidatus Babela massiliensis</name>
    <dbReference type="NCBI Taxonomy" id="673862"/>
    <lineage>
        <taxon>Bacteria</taxon>
        <taxon>Candidatus Babelota</taxon>
        <taxon>Candidatus Babeliae</taxon>
        <taxon>Candidatus Babeliales</taxon>
        <taxon>Candidatus Babeliaceae</taxon>
        <taxon>Candidatus Babela</taxon>
    </lineage>
</organism>
<dbReference type="PANTHER" id="PTHR43382">
    <property type="entry name" value="PROLYL-TRNA SYNTHETASE"/>
    <property type="match status" value="1"/>
</dbReference>
<dbReference type="RefSeq" id="WP_023790998.1">
    <property type="nucleotide sequence ID" value="NC_023003.1"/>
</dbReference>
<dbReference type="InterPro" id="IPR036621">
    <property type="entry name" value="Anticodon-bd_dom_sf"/>
</dbReference>
<reference evidence="9 10" key="1">
    <citation type="journal article" date="2015" name="Biol. Direct">
        <title>Babela massiliensis, a representative of a widespread bacterial phylum with unusual adaptations to parasitism in amoebae.</title>
        <authorList>
            <person name="Pagnier I."/>
            <person name="Yutin N."/>
            <person name="Croce O."/>
            <person name="Makarova K.S."/>
            <person name="Wolf Y.I."/>
            <person name="Benamar S."/>
            <person name="Raoult D."/>
            <person name="Koonin E.V."/>
            <person name="La Scola B."/>
        </authorList>
    </citation>
    <scope>NUCLEOTIDE SEQUENCE [LARGE SCALE GENOMIC DNA]</scope>
    <source>
        <strain evidence="10">BABL1</strain>
    </source>
</reference>
<dbReference type="Pfam" id="PF03129">
    <property type="entry name" value="HGTP_anticodon"/>
    <property type="match status" value="1"/>
</dbReference>
<dbReference type="FunFam" id="3.30.930.10:FF:000037">
    <property type="entry name" value="Proline--tRNA ligase"/>
    <property type="match status" value="1"/>
</dbReference>
<evidence type="ECO:0000313" key="9">
    <source>
        <dbReference type="EMBL" id="CDK30178.1"/>
    </source>
</evidence>
<dbReference type="PANTHER" id="PTHR43382:SF3">
    <property type="entry name" value="PROLINE--TRNA LIGASE, CHLOROPLASTIC_MITOCHONDRIAL"/>
    <property type="match status" value="1"/>
</dbReference>
<evidence type="ECO:0000256" key="7">
    <source>
        <dbReference type="HAMAP-Rule" id="MF_01571"/>
    </source>
</evidence>
<dbReference type="GO" id="GO:0005524">
    <property type="term" value="F:ATP binding"/>
    <property type="evidence" value="ECO:0007669"/>
    <property type="project" value="UniProtKB-UniRule"/>
</dbReference>
<comment type="subunit">
    <text evidence="7">Homodimer.</text>
</comment>
<comment type="catalytic activity">
    <reaction evidence="6 7">
        <text>tRNA(Pro) + L-proline + ATP = L-prolyl-tRNA(Pro) + AMP + diphosphate</text>
        <dbReference type="Rhea" id="RHEA:14305"/>
        <dbReference type="Rhea" id="RHEA-COMP:9700"/>
        <dbReference type="Rhea" id="RHEA-COMP:9702"/>
        <dbReference type="ChEBI" id="CHEBI:30616"/>
        <dbReference type="ChEBI" id="CHEBI:33019"/>
        <dbReference type="ChEBI" id="CHEBI:60039"/>
        <dbReference type="ChEBI" id="CHEBI:78442"/>
        <dbReference type="ChEBI" id="CHEBI:78532"/>
        <dbReference type="ChEBI" id="CHEBI:456215"/>
        <dbReference type="EC" id="6.1.1.15"/>
    </reaction>
</comment>
<dbReference type="EMBL" id="HG793133">
    <property type="protein sequence ID" value="CDK30178.1"/>
    <property type="molecule type" value="Genomic_DNA"/>
</dbReference>
<keyword evidence="5 7" id="KW-0030">Aminoacyl-tRNA synthetase</keyword>